<comment type="catalytic activity">
    <reaction evidence="1">
        <text>ATP + protein L-histidine = ADP + protein N-phospho-L-histidine.</text>
        <dbReference type="EC" id="2.7.13.3"/>
    </reaction>
</comment>
<dbReference type="SUPFAM" id="SSF47384">
    <property type="entry name" value="Homodimeric domain of signal transducing histidine kinase"/>
    <property type="match status" value="1"/>
</dbReference>
<dbReference type="Pfam" id="PF00512">
    <property type="entry name" value="HisKA"/>
    <property type="match status" value="1"/>
</dbReference>
<dbReference type="Pfam" id="PF00563">
    <property type="entry name" value="EAL"/>
    <property type="match status" value="1"/>
</dbReference>
<dbReference type="FunFam" id="3.20.20.450:FF:000001">
    <property type="entry name" value="Cyclic di-GMP phosphodiesterase yahA"/>
    <property type="match status" value="1"/>
</dbReference>
<dbReference type="InterPro" id="IPR003661">
    <property type="entry name" value="HisK_dim/P_dom"/>
</dbReference>
<feature type="domain" description="EAL" evidence="3">
    <location>
        <begin position="104"/>
        <end position="360"/>
    </location>
</feature>
<dbReference type="Gene3D" id="1.10.287.130">
    <property type="match status" value="1"/>
</dbReference>
<evidence type="ECO:0000256" key="2">
    <source>
        <dbReference type="ARBA" id="ARBA00012438"/>
    </source>
</evidence>
<evidence type="ECO:0000259" key="3">
    <source>
        <dbReference type="PROSITE" id="PS50883"/>
    </source>
</evidence>
<dbReference type="CDD" id="cd00082">
    <property type="entry name" value="HisKA"/>
    <property type="match status" value="1"/>
</dbReference>
<dbReference type="InterPro" id="IPR036097">
    <property type="entry name" value="HisK_dim/P_sf"/>
</dbReference>
<organism evidence="4 5">
    <name type="scientific">Richelia sinica FACHB-800</name>
    <dbReference type="NCBI Taxonomy" id="1357546"/>
    <lineage>
        <taxon>Bacteria</taxon>
        <taxon>Bacillati</taxon>
        <taxon>Cyanobacteriota</taxon>
        <taxon>Cyanophyceae</taxon>
        <taxon>Nostocales</taxon>
        <taxon>Nostocaceae</taxon>
        <taxon>Richelia</taxon>
    </lineage>
</organism>
<dbReference type="AlphaFoldDB" id="A0A975Y378"/>
<dbReference type="SMART" id="SM00388">
    <property type="entry name" value="HisKA"/>
    <property type="match status" value="1"/>
</dbReference>
<dbReference type="InterPro" id="IPR050706">
    <property type="entry name" value="Cyclic-di-GMP_PDE-like"/>
</dbReference>
<dbReference type="InterPro" id="IPR035919">
    <property type="entry name" value="EAL_sf"/>
</dbReference>
<dbReference type="SUPFAM" id="SSF141868">
    <property type="entry name" value="EAL domain-like"/>
    <property type="match status" value="1"/>
</dbReference>
<dbReference type="Gene3D" id="3.20.20.450">
    <property type="entry name" value="EAL domain"/>
    <property type="match status" value="1"/>
</dbReference>
<dbReference type="KEGG" id="rsin:B6N60_00532"/>
<accession>A0A975Y378</accession>
<reference evidence="4" key="1">
    <citation type="submission" date="2017-04" db="EMBL/GenBank/DDBJ databases">
        <title>Genome deletions in a multicellular cyanobacterial endosymbiont for morphological adaptation in marine diatoms.</title>
        <authorList>
            <person name="Wang Y."/>
            <person name="Gao H."/>
            <person name="Li R."/>
            <person name="Xu X."/>
        </authorList>
    </citation>
    <scope>NUCLEOTIDE SEQUENCE</scope>
    <source>
        <strain evidence="4">FACHB 800</strain>
    </source>
</reference>
<sequence>MSTEKSVNLKTNQPLNLQTPEVNESEVSNDILVDLSHELRTPLTAIQCALELLSCGKLGNLSVQAQQMVDIAAKNADRLLRLTTVIEGEPEAHLNFLSAAELAQLRFERELKLALIRNEFQLYYQPIVSLQTKKITGFEALIRWMHPHAGIIPPNKFIPLAEANGFIVEIGSWVLQEACSQLKSWQDDFPEHFNSMTVSVNISSKHFTQKNVAQEVEQILRQTGLPARNLVLEITESAMVSNPVAAKATLEKLQSLGVRLYIDDFGTGYSSLSRLYELPLDVLKIDRSFVEQLNYESGEHLVKAITNLAHNLGLEVIAEGIETLEQISKLESLGCTKGQGFFFAEPVDNQSISNLISRLSDNILE</sequence>
<dbReference type="CDD" id="cd01948">
    <property type="entry name" value="EAL"/>
    <property type="match status" value="1"/>
</dbReference>
<keyword evidence="5" id="KW-1185">Reference proteome</keyword>
<protein>
    <recommendedName>
        <fullName evidence="2">histidine kinase</fullName>
        <ecNumber evidence="2">2.7.13.3</ecNumber>
    </recommendedName>
</protein>
<evidence type="ECO:0000313" key="4">
    <source>
        <dbReference type="EMBL" id="QXE21854.1"/>
    </source>
</evidence>
<dbReference type="PANTHER" id="PTHR33121">
    <property type="entry name" value="CYCLIC DI-GMP PHOSPHODIESTERASE PDEF"/>
    <property type="match status" value="1"/>
</dbReference>
<dbReference type="SMART" id="SM00052">
    <property type="entry name" value="EAL"/>
    <property type="match status" value="1"/>
</dbReference>
<dbReference type="GO" id="GO:0000155">
    <property type="term" value="F:phosphorelay sensor kinase activity"/>
    <property type="evidence" value="ECO:0007669"/>
    <property type="project" value="InterPro"/>
</dbReference>
<dbReference type="Proteomes" id="UP000683511">
    <property type="component" value="Chromosome"/>
</dbReference>
<evidence type="ECO:0000256" key="1">
    <source>
        <dbReference type="ARBA" id="ARBA00000085"/>
    </source>
</evidence>
<dbReference type="GO" id="GO:0071111">
    <property type="term" value="F:cyclic-guanylate-specific phosphodiesterase activity"/>
    <property type="evidence" value="ECO:0007669"/>
    <property type="project" value="InterPro"/>
</dbReference>
<name>A0A975Y378_9NOST</name>
<gene>
    <name evidence="4" type="ORF">B6N60_00532</name>
</gene>
<dbReference type="EC" id="2.7.13.3" evidence="2"/>
<dbReference type="RefSeq" id="WP_190601039.1">
    <property type="nucleotide sequence ID" value="NZ_CP021056.1"/>
</dbReference>
<dbReference type="PROSITE" id="PS50883">
    <property type="entry name" value="EAL"/>
    <property type="match status" value="1"/>
</dbReference>
<dbReference type="PANTHER" id="PTHR33121:SF70">
    <property type="entry name" value="SIGNALING PROTEIN YKOW"/>
    <property type="match status" value="1"/>
</dbReference>
<proteinExistence type="predicted"/>
<dbReference type="EMBL" id="CP021056">
    <property type="protein sequence ID" value="QXE21854.1"/>
    <property type="molecule type" value="Genomic_DNA"/>
</dbReference>
<evidence type="ECO:0000313" key="5">
    <source>
        <dbReference type="Proteomes" id="UP000683511"/>
    </source>
</evidence>
<dbReference type="InterPro" id="IPR001633">
    <property type="entry name" value="EAL_dom"/>
</dbReference>